<organism evidence="1">
    <name type="scientific">uncultured Rubrobacteraceae bacterium</name>
    <dbReference type="NCBI Taxonomy" id="349277"/>
    <lineage>
        <taxon>Bacteria</taxon>
        <taxon>Bacillati</taxon>
        <taxon>Actinomycetota</taxon>
        <taxon>Rubrobacteria</taxon>
        <taxon>Rubrobacterales</taxon>
        <taxon>Rubrobacteraceae</taxon>
        <taxon>environmental samples</taxon>
    </lineage>
</organism>
<gene>
    <name evidence="1" type="ORF">AVDCRST_MAG55-3183</name>
</gene>
<protein>
    <submittedName>
        <fullName evidence="1">Uncharacterized protein</fullName>
    </submittedName>
</protein>
<name>A0A6J4QDX5_9ACTN</name>
<dbReference type="AlphaFoldDB" id="A0A6J4QDX5"/>
<sequence length="168" mass="18924">MFNGTIADEREVLDACLGHLHVGAGQVVRSLTLSGLRGEVDEGRMLSYLRENLVGLGEETLADFVAKNRERHTIRPDFDPDGRFICLDDTEFYRVFRDGEGWERFRRLFPGSDGTLRFSRVGLDRGGTQALIYAGQQFDWNVGSGGYRLFSKRDGSWAERGKVGAWIS</sequence>
<reference evidence="1" key="1">
    <citation type="submission" date="2020-02" db="EMBL/GenBank/DDBJ databases">
        <authorList>
            <person name="Meier V. D."/>
        </authorList>
    </citation>
    <scope>NUCLEOTIDE SEQUENCE</scope>
    <source>
        <strain evidence="1">AVDCRST_MAG55</strain>
    </source>
</reference>
<evidence type="ECO:0000313" key="1">
    <source>
        <dbReference type="EMBL" id="CAA9438033.1"/>
    </source>
</evidence>
<dbReference type="EMBL" id="CADCUZ010000162">
    <property type="protein sequence ID" value="CAA9438033.1"/>
    <property type="molecule type" value="Genomic_DNA"/>
</dbReference>
<proteinExistence type="predicted"/>
<accession>A0A6J4QDX5</accession>